<accession>A0A4Z2GKT0</accession>
<dbReference type="Proteomes" id="UP000314294">
    <property type="component" value="Unassembled WGS sequence"/>
</dbReference>
<dbReference type="AlphaFoldDB" id="A0A4Z2GKT0"/>
<sequence>MDSITAGSVMSNEESAMKGFGSAQLLSIIPRGSLPTSSPAQSAIPLGAGSCRLQGVYVGSLPSDHAQAVPVPHHGQVRVASPAGGLSVVPALEAAAQHVKFILLLQSVADHSPVPSMLPQKCGWSKGSPLTHFQKLSAADLDQSHRLYNPRKTCGTPAVIRALSFSTSAPSWTLAKSVCLVRQYRRASVQFLGVEMKLYWRYWAEDIFPELRGATGGSSWSQRRLTSVTTSGAIFFPSSKTPGLKKGKILPEKRHRAKVGRSTEGESNARYSSPALSRTVQKPFSGLEVIIPFRLTDSLTTPRSQKVFDPTATSKDQRKERRLRKSRSESSINQSINQSADLEVEPPGQEAVLGQNADDGVEALGVVGHDVKQLAAARLLPVRREDDVGMGGVRVQNHVH</sequence>
<feature type="compositionally biased region" description="Low complexity" evidence="1">
    <location>
        <begin position="329"/>
        <end position="339"/>
    </location>
</feature>
<keyword evidence="3" id="KW-1185">Reference proteome</keyword>
<protein>
    <submittedName>
        <fullName evidence="2">Uncharacterized protein</fullName>
    </submittedName>
</protein>
<comment type="caution">
    <text evidence="2">The sequence shown here is derived from an EMBL/GenBank/DDBJ whole genome shotgun (WGS) entry which is preliminary data.</text>
</comment>
<feature type="region of interest" description="Disordered" evidence="1">
    <location>
        <begin position="252"/>
        <end position="275"/>
    </location>
</feature>
<evidence type="ECO:0000313" key="2">
    <source>
        <dbReference type="EMBL" id="TNN53394.1"/>
    </source>
</evidence>
<proteinExistence type="predicted"/>
<reference evidence="2 3" key="1">
    <citation type="submission" date="2019-03" db="EMBL/GenBank/DDBJ databases">
        <title>First draft genome of Liparis tanakae, snailfish: a comprehensive survey of snailfish specific genes.</title>
        <authorList>
            <person name="Kim W."/>
            <person name="Song I."/>
            <person name="Jeong J.-H."/>
            <person name="Kim D."/>
            <person name="Kim S."/>
            <person name="Ryu S."/>
            <person name="Song J.Y."/>
            <person name="Lee S.K."/>
        </authorList>
    </citation>
    <scope>NUCLEOTIDE SEQUENCE [LARGE SCALE GENOMIC DNA]</scope>
    <source>
        <tissue evidence="2">Muscle</tissue>
    </source>
</reference>
<feature type="compositionally biased region" description="Polar residues" evidence="1">
    <location>
        <begin position="265"/>
        <end position="275"/>
    </location>
</feature>
<name>A0A4Z2GKT0_9TELE</name>
<evidence type="ECO:0000313" key="3">
    <source>
        <dbReference type="Proteomes" id="UP000314294"/>
    </source>
</evidence>
<gene>
    <name evidence="2" type="ORF">EYF80_036381</name>
</gene>
<dbReference type="EMBL" id="SRLO01000517">
    <property type="protein sequence ID" value="TNN53394.1"/>
    <property type="molecule type" value="Genomic_DNA"/>
</dbReference>
<feature type="region of interest" description="Disordered" evidence="1">
    <location>
        <begin position="302"/>
        <end position="353"/>
    </location>
</feature>
<evidence type="ECO:0000256" key="1">
    <source>
        <dbReference type="SAM" id="MobiDB-lite"/>
    </source>
</evidence>
<organism evidence="2 3">
    <name type="scientific">Liparis tanakae</name>
    <name type="common">Tanaka's snailfish</name>
    <dbReference type="NCBI Taxonomy" id="230148"/>
    <lineage>
        <taxon>Eukaryota</taxon>
        <taxon>Metazoa</taxon>
        <taxon>Chordata</taxon>
        <taxon>Craniata</taxon>
        <taxon>Vertebrata</taxon>
        <taxon>Euteleostomi</taxon>
        <taxon>Actinopterygii</taxon>
        <taxon>Neopterygii</taxon>
        <taxon>Teleostei</taxon>
        <taxon>Neoteleostei</taxon>
        <taxon>Acanthomorphata</taxon>
        <taxon>Eupercaria</taxon>
        <taxon>Perciformes</taxon>
        <taxon>Cottioidei</taxon>
        <taxon>Cottales</taxon>
        <taxon>Liparidae</taxon>
        <taxon>Liparis</taxon>
    </lineage>
</organism>
<dbReference type="OrthoDB" id="10666472at2759"/>